<dbReference type="AlphaFoldDB" id="A0A445EY02"/>
<accession>A0A445EY02</accession>
<dbReference type="GO" id="GO:0004523">
    <property type="term" value="F:RNA-DNA hybrid ribonuclease activity"/>
    <property type="evidence" value="ECO:0007669"/>
    <property type="project" value="InterPro"/>
</dbReference>
<evidence type="ECO:0000313" key="3">
    <source>
        <dbReference type="Proteomes" id="UP000289340"/>
    </source>
</evidence>
<reference evidence="2 3" key="1">
    <citation type="submission" date="2018-09" db="EMBL/GenBank/DDBJ databases">
        <title>A high-quality reference genome of wild soybean provides a powerful tool to mine soybean genomes.</title>
        <authorList>
            <person name="Xie M."/>
            <person name="Chung C.Y.L."/>
            <person name="Li M.-W."/>
            <person name="Wong F.-L."/>
            <person name="Chan T.-F."/>
            <person name="Lam H.-M."/>
        </authorList>
    </citation>
    <scope>NUCLEOTIDE SEQUENCE [LARGE SCALE GENOMIC DNA]</scope>
    <source>
        <strain evidence="3">cv. W05</strain>
        <tissue evidence="2">Hypocotyl of etiolated seedlings</tissue>
    </source>
</reference>
<feature type="domain" description="RNase H type-1" evidence="1">
    <location>
        <begin position="109"/>
        <end position="191"/>
    </location>
</feature>
<dbReference type="InterPro" id="IPR052929">
    <property type="entry name" value="RNase_H-like_EbsB-rel"/>
</dbReference>
<dbReference type="InterPro" id="IPR012337">
    <property type="entry name" value="RNaseH-like_sf"/>
</dbReference>
<dbReference type="Pfam" id="PF13456">
    <property type="entry name" value="RVT_3"/>
    <property type="match status" value="1"/>
</dbReference>
<dbReference type="InterPro" id="IPR044730">
    <property type="entry name" value="RNase_H-like_dom_plant"/>
</dbReference>
<evidence type="ECO:0000259" key="1">
    <source>
        <dbReference type="Pfam" id="PF13456"/>
    </source>
</evidence>
<dbReference type="Proteomes" id="UP000289340">
    <property type="component" value="Unassembled WGS sequence"/>
</dbReference>
<dbReference type="PANTHER" id="PTHR47074">
    <property type="entry name" value="BNAC02G40300D PROTEIN"/>
    <property type="match status" value="1"/>
</dbReference>
<dbReference type="CDD" id="cd06222">
    <property type="entry name" value="RNase_H_like"/>
    <property type="match status" value="1"/>
</dbReference>
<dbReference type="InterPro" id="IPR002156">
    <property type="entry name" value="RNaseH_domain"/>
</dbReference>
<name>A0A445EY02_GLYSO</name>
<evidence type="ECO:0000313" key="2">
    <source>
        <dbReference type="EMBL" id="RZB41218.1"/>
    </source>
</evidence>
<dbReference type="Gene3D" id="3.30.420.10">
    <property type="entry name" value="Ribonuclease H-like superfamily/Ribonuclease H"/>
    <property type="match status" value="1"/>
</dbReference>
<gene>
    <name evidence="2" type="ORF">D0Y65_055404</name>
</gene>
<dbReference type="SUPFAM" id="SSF53098">
    <property type="entry name" value="Ribonuclease H-like"/>
    <property type="match status" value="1"/>
</dbReference>
<dbReference type="GO" id="GO:0003676">
    <property type="term" value="F:nucleic acid binding"/>
    <property type="evidence" value="ECO:0007669"/>
    <property type="project" value="InterPro"/>
</dbReference>
<dbReference type="EMBL" id="QZWG01001072">
    <property type="protein sequence ID" value="RZB41218.1"/>
    <property type="molecule type" value="Genomic_DNA"/>
</dbReference>
<dbReference type="InterPro" id="IPR036397">
    <property type="entry name" value="RNaseH_sf"/>
</dbReference>
<protein>
    <recommendedName>
        <fullName evidence="1">RNase H type-1 domain-containing protein</fullName>
    </recommendedName>
</protein>
<keyword evidence="3" id="KW-1185">Reference proteome</keyword>
<sequence>MNDFLIWKFTNDAIYTVKSGYYQALGDNHTSNLSSSSFSGDIWGARFDIQEDTTFAEWFQSCLLINDSEFLARLYKFNSLRVEDRELNRGNSNRIIKWSKPIQGLIKANVDAAVRKNSGTGFCAIYRDHDGEVLAAASLFVETLYDPHVAETLALHWAMETARFLLQKLVQYETDCKRLVDAWTDGRVLQKDYFTRVLLDRKN</sequence>
<proteinExistence type="predicted"/>
<dbReference type="PANTHER" id="PTHR47074:SF61">
    <property type="entry name" value="RNASE H TYPE-1 DOMAIN-CONTAINING PROTEIN"/>
    <property type="match status" value="1"/>
</dbReference>
<comment type="caution">
    <text evidence="2">The sequence shown here is derived from an EMBL/GenBank/DDBJ whole genome shotgun (WGS) entry which is preliminary data.</text>
</comment>
<organism evidence="2 3">
    <name type="scientific">Glycine soja</name>
    <name type="common">Wild soybean</name>
    <dbReference type="NCBI Taxonomy" id="3848"/>
    <lineage>
        <taxon>Eukaryota</taxon>
        <taxon>Viridiplantae</taxon>
        <taxon>Streptophyta</taxon>
        <taxon>Embryophyta</taxon>
        <taxon>Tracheophyta</taxon>
        <taxon>Spermatophyta</taxon>
        <taxon>Magnoliopsida</taxon>
        <taxon>eudicotyledons</taxon>
        <taxon>Gunneridae</taxon>
        <taxon>Pentapetalae</taxon>
        <taxon>rosids</taxon>
        <taxon>fabids</taxon>
        <taxon>Fabales</taxon>
        <taxon>Fabaceae</taxon>
        <taxon>Papilionoideae</taxon>
        <taxon>50 kb inversion clade</taxon>
        <taxon>NPAAA clade</taxon>
        <taxon>indigoferoid/millettioid clade</taxon>
        <taxon>Phaseoleae</taxon>
        <taxon>Glycine</taxon>
        <taxon>Glycine subgen. Soja</taxon>
    </lineage>
</organism>